<dbReference type="InterPro" id="IPR039421">
    <property type="entry name" value="Type_1_exporter"/>
</dbReference>
<dbReference type="Gene3D" id="1.20.1560.10">
    <property type="entry name" value="ABC transporter type 1, transmembrane domain"/>
    <property type="match status" value="1"/>
</dbReference>
<evidence type="ECO:0000256" key="6">
    <source>
        <dbReference type="ARBA" id="ARBA00022741"/>
    </source>
</evidence>
<keyword evidence="7 14" id="KW-0067">ATP-binding</keyword>
<dbReference type="SUPFAM" id="SSF90123">
    <property type="entry name" value="ABC transporter transmembrane region"/>
    <property type="match status" value="1"/>
</dbReference>
<keyword evidence="5 11" id="KW-0812">Transmembrane</keyword>
<evidence type="ECO:0000256" key="11">
    <source>
        <dbReference type="SAM" id="Phobius"/>
    </source>
</evidence>
<keyword evidence="8 11" id="KW-1133">Transmembrane helix</keyword>
<dbReference type="GO" id="GO:0005524">
    <property type="term" value="F:ATP binding"/>
    <property type="evidence" value="ECO:0007669"/>
    <property type="project" value="UniProtKB-KW"/>
</dbReference>
<comment type="subcellular location">
    <subcellularLocation>
        <location evidence="1">Cell membrane</location>
        <topology evidence="1">Multi-pass membrane protein</topology>
    </subcellularLocation>
</comment>
<keyword evidence="6" id="KW-0547">Nucleotide-binding</keyword>
<feature type="domain" description="ABC transporter" evidence="12">
    <location>
        <begin position="386"/>
        <end position="629"/>
    </location>
</feature>
<dbReference type="InterPro" id="IPR017871">
    <property type="entry name" value="ABC_transporter-like_CS"/>
</dbReference>
<dbReference type="AlphaFoldDB" id="A0A4Y3KIY1"/>
<evidence type="ECO:0000313" key="15">
    <source>
        <dbReference type="Proteomes" id="UP000320461"/>
    </source>
</evidence>
<feature type="domain" description="ABC transmembrane type-1" evidence="13">
    <location>
        <begin position="67"/>
        <end position="351"/>
    </location>
</feature>
<evidence type="ECO:0000256" key="10">
    <source>
        <dbReference type="SAM" id="MobiDB-lite"/>
    </source>
</evidence>
<feature type="transmembrane region" description="Helical" evidence="11">
    <location>
        <begin position="61"/>
        <end position="85"/>
    </location>
</feature>
<dbReference type="PANTHER" id="PTHR43394">
    <property type="entry name" value="ATP-DEPENDENT PERMEASE MDL1, MITOCHONDRIAL"/>
    <property type="match status" value="1"/>
</dbReference>
<organism evidence="14 15">
    <name type="scientific">Cellulomonas gelida</name>
    <dbReference type="NCBI Taxonomy" id="1712"/>
    <lineage>
        <taxon>Bacteria</taxon>
        <taxon>Bacillati</taxon>
        <taxon>Actinomycetota</taxon>
        <taxon>Actinomycetes</taxon>
        <taxon>Micrococcales</taxon>
        <taxon>Cellulomonadaceae</taxon>
        <taxon>Cellulomonas</taxon>
    </lineage>
</organism>
<dbReference type="InterPro" id="IPR027417">
    <property type="entry name" value="P-loop_NTPase"/>
</dbReference>
<dbReference type="PROSITE" id="PS50893">
    <property type="entry name" value="ABC_TRANSPORTER_2"/>
    <property type="match status" value="1"/>
</dbReference>
<dbReference type="Gene3D" id="3.40.50.300">
    <property type="entry name" value="P-loop containing nucleotide triphosphate hydrolases"/>
    <property type="match status" value="1"/>
</dbReference>
<dbReference type="GO" id="GO:0016887">
    <property type="term" value="F:ATP hydrolysis activity"/>
    <property type="evidence" value="ECO:0007669"/>
    <property type="project" value="InterPro"/>
</dbReference>
<feature type="compositionally biased region" description="Low complexity" evidence="10">
    <location>
        <begin position="23"/>
        <end position="40"/>
    </location>
</feature>
<evidence type="ECO:0000259" key="13">
    <source>
        <dbReference type="PROSITE" id="PS50929"/>
    </source>
</evidence>
<dbReference type="InterPro" id="IPR011527">
    <property type="entry name" value="ABC1_TM_dom"/>
</dbReference>
<dbReference type="EMBL" id="BJLQ01000002">
    <property type="protein sequence ID" value="GEA82920.1"/>
    <property type="molecule type" value="Genomic_DNA"/>
</dbReference>
<dbReference type="Proteomes" id="UP000320461">
    <property type="component" value="Unassembled WGS sequence"/>
</dbReference>
<reference evidence="14 15" key="1">
    <citation type="submission" date="2019-06" db="EMBL/GenBank/DDBJ databases">
        <title>Whole genome shotgun sequence of Cellulomonas gelida NBRC 3748.</title>
        <authorList>
            <person name="Hosoyama A."/>
            <person name="Uohara A."/>
            <person name="Ohji S."/>
            <person name="Ichikawa N."/>
        </authorList>
    </citation>
    <scope>NUCLEOTIDE SEQUENCE [LARGE SCALE GENOMIC DNA]</scope>
    <source>
        <strain evidence="14 15">NBRC 3748</strain>
    </source>
</reference>
<accession>A0A4Y3KIY1</accession>
<proteinExistence type="predicted"/>
<sequence length="635" mass="66716">MTGSRKESTATSSRSTPAEATESTPGSGSEGTSSSGHSMGSASSLGVLATLRRGIEISPRLVEGLGLTIVLATLAAVGRVLVPIAVQQTVDTGILAAGGPDVGRVAVLATIALAGLVLGALCSAAVNIRLFRSSEAGLLQLRTRAFRHVHDLSVLTRGTERRGSLVSRVTSDVDTISLFVQWGGIMLLVSVLQILVATALMAVYSWQLTLIVWLGFVPLVVALQPLQKRVNARYSRVRERYGAMLGAVSESVVGAETIRAYGVADRTQRSTDAAIGATRRAMVRAQNLVATVFSSGVLTANLVLAVVVVAGTYLGVAGDLTAGRLLAFLFLVQLFTGPVQMATEILNELQNAVAGWRRVLGVLETPVELVDPGERGTPSPRAPAHVELRGVGFAYPDGPPVLRDVDVVVPAGSSVAVVGATGSGKTTIARLVARLVDPTHGRILLDGTDLRDIRHDQLRRRVVLVPQEGFLFDGTLAQNIAYGLRDDEDASWTPPHDDPRVREAVDALGLGPWVDELVAGLDTPVGQRGESLSAGERQLVALARAYLADADLLLLDEATSAVDPATEVRLARALASLTEGRTTITIAHRLSTAEAADAVVVVDAGRVVEQGHHDDLVAADGLYATMHGAWVSQTR</sequence>
<feature type="transmembrane region" description="Helical" evidence="11">
    <location>
        <begin position="210"/>
        <end position="226"/>
    </location>
</feature>
<evidence type="ECO:0000256" key="2">
    <source>
        <dbReference type="ARBA" id="ARBA00022448"/>
    </source>
</evidence>
<evidence type="ECO:0000256" key="9">
    <source>
        <dbReference type="ARBA" id="ARBA00023136"/>
    </source>
</evidence>
<dbReference type="PROSITE" id="PS00211">
    <property type="entry name" value="ABC_TRANSPORTER_1"/>
    <property type="match status" value="1"/>
</dbReference>
<evidence type="ECO:0000256" key="5">
    <source>
        <dbReference type="ARBA" id="ARBA00022692"/>
    </source>
</evidence>
<dbReference type="PROSITE" id="PS50929">
    <property type="entry name" value="ABC_TM1F"/>
    <property type="match status" value="1"/>
</dbReference>
<keyword evidence="2" id="KW-0813">Transport</keyword>
<dbReference type="GO" id="GO:0015421">
    <property type="term" value="F:ABC-type oligopeptide transporter activity"/>
    <property type="evidence" value="ECO:0007669"/>
    <property type="project" value="TreeGrafter"/>
</dbReference>
<name>A0A4Y3KIY1_9CELL</name>
<dbReference type="PANTHER" id="PTHR43394:SF1">
    <property type="entry name" value="ATP-BINDING CASSETTE SUB-FAMILY B MEMBER 10, MITOCHONDRIAL"/>
    <property type="match status" value="1"/>
</dbReference>
<feature type="region of interest" description="Disordered" evidence="10">
    <location>
        <begin position="1"/>
        <end position="40"/>
    </location>
</feature>
<dbReference type="GO" id="GO:0005886">
    <property type="term" value="C:plasma membrane"/>
    <property type="evidence" value="ECO:0007669"/>
    <property type="project" value="UniProtKB-SubCell"/>
</dbReference>
<evidence type="ECO:0000256" key="4">
    <source>
        <dbReference type="ARBA" id="ARBA00022519"/>
    </source>
</evidence>
<evidence type="ECO:0000256" key="3">
    <source>
        <dbReference type="ARBA" id="ARBA00022475"/>
    </source>
</evidence>
<feature type="transmembrane region" description="Helical" evidence="11">
    <location>
        <begin position="105"/>
        <end position="126"/>
    </location>
</feature>
<dbReference type="SUPFAM" id="SSF52540">
    <property type="entry name" value="P-loop containing nucleoside triphosphate hydrolases"/>
    <property type="match status" value="1"/>
</dbReference>
<evidence type="ECO:0000256" key="1">
    <source>
        <dbReference type="ARBA" id="ARBA00004651"/>
    </source>
</evidence>
<dbReference type="InterPro" id="IPR003593">
    <property type="entry name" value="AAA+_ATPase"/>
</dbReference>
<dbReference type="InterPro" id="IPR003439">
    <property type="entry name" value="ABC_transporter-like_ATP-bd"/>
</dbReference>
<evidence type="ECO:0000256" key="7">
    <source>
        <dbReference type="ARBA" id="ARBA00022840"/>
    </source>
</evidence>
<dbReference type="Pfam" id="PF00005">
    <property type="entry name" value="ABC_tran"/>
    <property type="match status" value="1"/>
</dbReference>
<dbReference type="SMART" id="SM00382">
    <property type="entry name" value="AAA"/>
    <property type="match status" value="1"/>
</dbReference>
<keyword evidence="4" id="KW-0997">Cell inner membrane</keyword>
<evidence type="ECO:0000313" key="14">
    <source>
        <dbReference type="EMBL" id="GEA82920.1"/>
    </source>
</evidence>
<feature type="transmembrane region" description="Helical" evidence="11">
    <location>
        <begin position="185"/>
        <end position="204"/>
    </location>
</feature>
<dbReference type="Pfam" id="PF00664">
    <property type="entry name" value="ABC_membrane"/>
    <property type="match status" value="1"/>
</dbReference>
<evidence type="ECO:0000256" key="8">
    <source>
        <dbReference type="ARBA" id="ARBA00022989"/>
    </source>
</evidence>
<keyword evidence="9 11" id="KW-0472">Membrane</keyword>
<feature type="compositionally biased region" description="Polar residues" evidence="10">
    <location>
        <begin position="9"/>
        <end position="22"/>
    </location>
</feature>
<evidence type="ECO:0000259" key="12">
    <source>
        <dbReference type="PROSITE" id="PS50893"/>
    </source>
</evidence>
<gene>
    <name evidence="14" type="ORF">CGE01nite_01710</name>
</gene>
<dbReference type="InterPro" id="IPR036640">
    <property type="entry name" value="ABC1_TM_sf"/>
</dbReference>
<dbReference type="FunFam" id="3.40.50.300:FF:001001">
    <property type="entry name" value="Multidrug ABC transporter ATP-binding protein"/>
    <property type="match status" value="1"/>
</dbReference>
<keyword evidence="3" id="KW-1003">Cell membrane</keyword>
<feature type="transmembrane region" description="Helical" evidence="11">
    <location>
        <begin position="288"/>
        <end position="316"/>
    </location>
</feature>
<protein>
    <submittedName>
        <fullName evidence="14">Multidrug ABC transporter ATP-binding protein</fullName>
    </submittedName>
</protein>
<comment type="caution">
    <text evidence="14">The sequence shown here is derived from an EMBL/GenBank/DDBJ whole genome shotgun (WGS) entry which is preliminary data.</text>
</comment>
<keyword evidence="15" id="KW-1185">Reference proteome</keyword>